<dbReference type="PANTHER" id="PTHR19288">
    <property type="entry name" value="4-NITROPHENYLPHOSPHATASE-RELATED"/>
    <property type="match status" value="1"/>
</dbReference>
<gene>
    <name evidence="14" type="ORF">ElyMa_002199700</name>
</gene>
<keyword evidence="8" id="KW-0378">Hydrolase</keyword>
<evidence type="ECO:0000256" key="11">
    <source>
        <dbReference type="ARBA" id="ARBA00037258"/>
    </source>
</evidence>
<keyword evidence="6" id="KW-0963">Cytoplasm</keyword>
<dbReference type="InterPro" id="IPR036412">
    <property type="entry name" value="HAD-like_sf"/>
</dbReference>
<keyword evidence="9" id="KW-0460">Magnesium</keyword>
<sequence>MAIHHLGHEIKAVILDITGVLKESGQAIEGSVEAVNRLLNSGLQIRFCTNETTVTRKDLVSELQSLGFLVDEAKVFPPIPAMCRLLKERNLRPHLLVHQDAVADFSEVDQSDPNCVVIGDATHEFTYENLSKAFQCLMLLDQPILFSLGKGKYYQEHGELVLDAGAYMKALEFLMTTAEPSIKTLLRPWTLDLT</sequence>
<comment type="cofactor">
    <cofactor evidence="1">
        <name>Mg(2+)</name>
        <dbReference type="ChEBI" id="CHEBI:18420"/>
    </cofactor>
</comment>
<proteinExistence type="inferred from homology"/>
<evidence type="ECO:0000256" key="6">
    <source>
        <dbReference type="ARBA" id="ARBA00022490"/>
    </source>
</evidence>
<evidence type="ECO:0000256" key="4">
    <source>
        <dbReference type="ARBA" id="ARBA00007958"/>
    </source>
</evidence>
<protein>
    <recommendedName>
        <fullName evidence="12">Phospholysine phosphohistidine inorganic pyrophosphate phosphatase</fullName>
        <ecNumber evidence="5">3.6.1.1</ecNumber>
    </recommendedName>
</protein>
<keyword evidence="10" id="KW-0539">Nucleus</keyword>
<evidence type="ECO:0000256" key="3">
    <source>
        <dbReference type="ARBA" id="ARBA00004496"/>
    </source>
</evidence>
<dbReference type="GO" id="GO:0004427">
    <property type="term" value="F:inorganic diphosphate phosphatase activity"/>
    <property type="evidence" value="ECO:0007669"/>
    <property type="project" value="UniProtKB-EC"/>
</dbReference>
<dbReference type="GO" id="GO:0046872">
    <property type="term" value="F:metal ion binding"/>
    <property type="evidence" value="ECO:0007669"/>
    <property type="project" value="UniProtKB-KW"/>
</dbReference>
<dbReference type="GO" id="GO:0005829">
    <property type="term" value="C:cytosol"/>
    <property type="evidence" value="ECO:0007669"/>
    <property type="project" value="TreeGrafter"/>
</dbReference>
<evidence type="ECO:0000256" key="2">
    <source>
        <dbReference type="ARBA" id="ARBA00004123"/>
    </source>
</evidence>
<comment type="function">
    <text evidence="11">Phosphatase that hydrolyzes imidodiphosphate, 3-phosphohistidine and 6-phospholysine. Has broad substrate specificity and can also hydrolyze inorganic diphosphate, but with lower efficiency.</text>
</comment>
<dbReference type="EC" id="3.6.1.1" evidence="5"/>
<keyword evidence="15" id="KW-1185">Reference proteome</keyword>
<name>A0AAV4FSU9_9GAST</name>
<reference evidence="14 15" key="1">
    <citation type="journal article" date="2021" name="Elife">
        <title>Chloroplast acquisition without the gene transfer in kleptoplastic sea slugs, Plakobranchus ocellatus.</title>
        <authorList>
            <person name="Maeda T."/>
            <person name="Takahashi S."/>
            <person name="Yoshida T."/>
            <person name="Shimamura S."/>
            <person name="Takaki Y."/>
            <person name="Nagai Y."/>
            <person name="Toyoda A."/>
            <person name="Suzuki Y."/>
            <person name="Arimoto A."/>
            <person name="Ishii H."/>
            <person name="Satoh N."/>
            <person name="Nishiyama T."/>
            <person name="Hasebe M."/>
            <person name="Maruyama T."/>
            <person name="Minagawa J."/>
            <person name="Obokata J."/>
            <person name="Shigenobu S."/>
        </authorList>
    </citation>
    <scope>NUCLEOTIDE SEQUENCE [LARGE SCALE GENOMIC DNA]</scope>
</reference>
<evidence type="ECO:0000313" key="14">
    <source>
        <dbReference type="EMBL" id="GFR75926.1"/>
    </source>
</evidence>
<dbReference type="SUPFAM" id="SSF56784">
    <property type="entry name" value="HAD-like"/>
    <property type="match status" value="1"/>
</dbReference>
<dbReference type="Pfam" id="PF13344">
    <property type="entry name" value="Hydrolase_6"/>
    <property type="match status" value="1"/>
</dbReference>
<evidence type="ECO:0000256" key="8">
    <source>
        <dbReference type="ARBA" id="ARBA00022801"/>
    </source>
</evidence>
<evidence type="ECO:0000256" key="9">
    <source>
        <dbReference type="ARBA" id="ARBA00022842"/>
    </source>
</evidence>
<dbReference type="GO" id="GO:0005634">
    <property type="term" value="C:nucleus"/>
    <property type="evidence" value="ECO:0007669"/>
    <property type="project" value="UniProtKB-SubCell"/>
</dbReference>
<evidence type="ECO:0000256" key="1">
    <source>
        <dbReference type="ARBA" id="ARBA00001946"/>
    </source>
</evidence>
<dbReference type="InterPro" id="IPR006355">
    <property type="entry name" value="LHPP/HDHD2"/>
</dbReference>
<dbReference type="NCBIfam" id="TIGR01458">
    <property type="entry name" value="HAD-SF-IIA-hyp3"/>
    <property type="match status" value="1"/>
</dbReference>
<evidence type="ECO:0000256" key="7">
    <source>
        <dbReference type="ARBA" id="ARBA00022723"/>
    </source>
</evidence>
<comment type="catalytic activity">
    <reaction evidence="13">
        <text>diphosphate + H2O = 2 phosphate + H(+)</text>
        <dbReference type="Rhea" id="RHEA:24576"/>
        <dbReference type="ChEBI" id="CHEBI:15377"/>
        <dbReference type="ChEBI" id="CHEBI:15378"/>
        <dbReference type="ChEBI" id="CHEBI:33019"/>
        <dbReference type="ChEBI" id="CHEBI:43474"/>
        <dbReference type="EC" id="3.6.1.1"/>
    </reaction>
</comment>
<dbReference type="Gene3D" id="3.40.50.1000">
    <property type="entry name" value="HAD superfamily/HAD-like"/>
    <property type="match status" value="1"/>
</dbReference>
<dbReference type="InterPro" id="IPR023214">
    <property type="entry name" value="HAD_sf"/>
</dbReference>
<evidence type="ECO:0000256" key="13">
    <source>
        <dbReference type="ARBA" id="ARBA00047820"/>
    </source>
</evidence>
<dbReference type="EMBL" id="BMAT01004568">
    <property type="protein sequence ID" value="GFR75926.1"/>
    <property type="molecule type" value="Genomic_DNA"/>
</dbReference>
<dbReference type="AlphaFoldDB" id="A0AAV4FSU9"/>
<dbReference type="GO" id="GO:0016791">
    <property type="term" value="F:phosphatase activity"/>
    <property type="evidence" value="ECO:0007669"/>
    <property type="project" value="InterPro"/>
</dbReference>
<organism evidence="14 15">
    <name type="scientific">Elysia marginata</name>
    <dbReference type="NCBI Taxonomy" id="1093978"/>
    <lineage>
        <taxon>Eukaryota</taxon>
        <taxon>Metazoa</taxon>
        <taxon>Spiralia</taxon>
        <taxon>Lophotrochozoa</taxon>
        <taxon>Mollusca</taxon>
        <taxon>Gastropoda</taxon>
        <taxon>Heterobranchia</taxon>
        <taxon>Euthyneura</taxon>
        <taxon>Panpulmonata</taxon>
        <taxon>Sacoglossa</taxon>
        <taxon>Placobranchoidea</taxon>
        <taxon>Plakobranchidae</taxon>
        <taxon>Elysia</taxon>
    </lineage>
</organism>
<dbReference type="Proteomes" id="UP000762676">
    <property type="component" value="Unassembled WGS sequence"/>
</dbReference>
<evidence type="ECO:0000256" key="12">
    <source>
        <dbReference type="ARBA" id="ARBA00039357"/>
    </source>
</evidence>
<evidence type="ECO:0000256" key="10">
    <source>
        <dbReference type="ARBA" id="ARBA00023242"/>
    </source>
</evidence>
<evidence type="ECO:0000256" key="5">
    <source>
        <dbReference type="ARBA" id="ARBA00012146"/>
    </source>
</evidence>
<comment type="caution">
    <text evidence="14">The sequence shown here is derived from an EMBL/GenBank/DDBJ whole genome shotgun (WGS) entry which is preliminary data.</text>
</comment>
<keyword evidence="7" id="KW-0479">Metal-binding</keyword>
<comment type="subcellular location">
    <subcellularLocation>
        <location evidence="3">Cytoplasm</location>
    </subcellularLocation>
    <subcellularLocation>
        <location evidence="2">Nucleus</location>
    </subcellularLocation>
</comment>
<accession>A0AAV4FSU9</accession>
<dbReference type="FunFam" id="3.40.50.1000:FF:000051">
    <property type="entry name" value="Phospholysine phosphohistidine inorganic pyrophosphate phosphatase"/>
    <property type="match status" value="1"/>
</dbReference>
<evidence type="ECO:0000313" key="15">
    <source>
        <dbReference type="Proteomes" id="UP000762676"/>
    </source>
</evidence>
<dbReference type="PANTHER" id="PTHR19288:SF44">
    <property type="entry name" value="PHOSPHOLYSINE PHOSPHOHISTIDINE INORGANIC PYROPHOSPHATE PHOSPHATASE"/>
    <property type="match status" value="1"/>
</dbReference>
<comment type="similarity">
    <text evidence="4">Belongs to the HAD-like hydrolase superfamily.</text>
</comment>
<dbReference type="InterPro" id="IPR006357">
    <property type="entry name" value="HAD-SF_hydro_IIA"/>
</dbReference>